<evidence type="ECO:0000313" key="1">
    <source>
        <dbReference type="EnsemblPlants" id="AET5Gv20129300.2"/>
    </source>
</evidence>
<name>A0A453JN06_AEGTS</name>
<evidence type="ECO:0000313" key="2">
    <source>
        <dbReference type="Proteomes" id="UP000015105"/>
    </source>
</evidence>
<protein>
    <submittedName>
        <fullName evidence="1">Uncharacterized protein</fullName>
    </submittedName>
</protein>
<reference evidence="1" key="5">
    <citation type="journal article" date="2021" name="G3 (Bethesda)">
        <title>Aegilops tauschii genome assembly Aet v5.0 features greater sequence contiguity and improved annotation.</title>
        <authorList>
            <person name="Wang L."/>
            <person name="Zhu T."/>
            <person name="Rodriguez J.C."/>
            <person name="Deal K.R."/>
            <person name="Dubcovsky J."/>
            <person name="McGuire P.E."/>
            <person name="Lux T."/>
            <person name="Spannagl M."/>
            <person name="Mayer K.F.X."/>
            <person name="Baldrich P."/>
            <person name="Meyers B.C."/>
            <person name="Huo N."/>
            <person name="Gu Y.Q."/>
            <person name="Zhou H."/>
            <person name="Devos K.M."/>
            <person name="Bennetzen J.L."/>
            <person name="Unver T."/>
            <person name="Budak H."/>
            <person name="Gulick P.J."/>
            <person name="Galiba G."/>
            <person name="Kalapos B."/>
            <person name="Nelson D.R."/>
            <person name="Li P."/>
            <person name="You F.M."/>
            <person name="Luo M.C."/>
            <person name="Dvorak J."/>
        </authorList>
    </citation>
    <scope>NUCLEOTIDE SEQUENCE [LARGE SCALE GENOMIC DNA]</scope>
    <source>
        <strain evidence="1">cv. AL8/78</strain>
    </source>
</reference>
<reference evidence="1" key="4">
    <citation type="submission" date="2019-03" db="UniProtKB">
        <authorList>
            <consortium name="EnsemblPlants"/>
        </authorList>
    </citation>
    <scope>IDENTIFICATION</scope>
</reference>
<dbReference type="Proteomes" id="UP000015105">
    <property type="component" value="Chromosome 5D"/>
</dbReference>
<proteinExistence type="predicted"/>
<organism evidence="1 2">
    <name type="scientific">Aegilops tauschii subsp. strangulata</name>
    <name type="common">Goatgrass</name>
    <dbReference type="NCBI Taxonomy" id="200361"/>
    <lineage>
        <taxon>Eukaryota</taxon>
        <taxon>Viridiplantae</taxon>
        <taxon>Streptophyta</taxon>
        <taxon>Embryophyta</taxon>
        <taxon>Tracheophyta</taxon>
        <taxon>Spermatophyta</taxon>
        <taxon>Magnoliopsida</taxon>
        <taxon>Liliopsida</taxon>
        <taxon>Poales</taxon>
        <taxon>Poaceae</taxon>
        <taxon>BOP clade</taxon>
        <taxon>Pooideae</taxon>
        <taxon>Triticodae</taxon>
        <taxon>Triticeae</taxon>
        <taxon>Triticinae</taxon>
        <taxon>Aegilops</taxon>
    </lineage>
</organism>
<accession>A0A453JN06</accession>
<dbReference type="EnsemblPlants" id="AET5Gv20129300.2">
    <property type="protein sequence ID" value="AET5Gv20129300.2"/>
    <property type="gene ID" value="AET5Gv20129300"/>
</dbReference>
<dbReference type="AlphaFoldDB" id="A0A453JN06"/>
<reference evidence="1" key="3">
    <citation type="journal article" date="2017" name="Nature">
        <title>Genome sequence of the progenitor of the wheat D genome Aegilops tauschii.</title>
        <authorList>
            <person name="Luo M.C."/>
            <person name="Gu Y.Q."/>
            <person name="Puiu D."/>
            <person name="Wang H."/>
            <person name="Twardziok S.O."/>
            <person name="Deal K.R."/>
            <person name="Huo N."/>
            <person name="Zhu T."/>
            <person name="Wang L."/>
            <person name="Wang Y."/>
            <person name="McGuire P.E."/>
            <person name="Liu S."/>
            <person name="Long H."/>
            <person name="Ramasamy R.K."/>
            <person name="Rodriguez J.C."/>
            <person name="Van S.L."/>
            <person name="Yuan L."/>
            <person name="Wang Z."/>
            <person name="Xia Z."/>
            <person name="Xiao L."/>
            <person name="Anderson O.D."/>
            <person name="Ouyang S."/>
            <person name="Liang Y."/>
            <person name="Zimin A.V."/>
            <person name="Pertea G."/>
            <person name="Qi P."/>
            <person name="Bennetzen J.L."/>
            <person name="Dai X."/>
            <person name="Dawson M.W."/>
            <person name="Muller H.G."/>
            <person name="Kugler K."/>
            <person name="Rivarola-Duarte L."/>
            <person name="Spannagl M."/>
            <person name="Mayer K.F.X."/>
            <person name="Lu F.H."/>
            <person name="Bevan M.W."/>
            <person name="Leroy P."/>
            <person name="Li P."/>
            <person name="You F.M."/>
            <person name="Sun Q."/>
            <person name="Liu Z."/>
            <person name="Lyons E."/>
            <person name="Wicker T."/>
            <person name="Salzberg S.L."/>
            <person name="Devos K.M."/>
            <person name="Dvorak J."/>
        </authorList>
    </citation>
    <scope>NUCLEOTIDE SEQUENCE [LARGE SCALE GENOMIC DNA]</scope>
    <source>
        <strain evidence="1">cv. AL8/78</strain>
    </source>
</reference>
<sequence length="104" mass="11530">KRPPQIAIIDPLNADIIYITVGEQKHIVAVDIYQEKVIGSSPLQNQYHSLVPCVLPPWLGSSQIPTAGTVSMPSEWPLGYNQRRPSNDSSEKVLKVADRRLVLS</sequence>
<reference evidence="2" key="2">
    <citation type="journal article" date="2017" name="Nat. Plants">
        <title>The Aegilops tauschii genome reveals multiple impacts of transposons.</title>
        <authorList>
            <person name="Zhao G."/>
            <person name="Zou C."/>
            <person name="Li K."/>
            <person name="Wang K."/>
            <person name="Li T."/>
            <person name="Gao L."/>
            <person name="Zhang X."/>
            <person name="Wang H."/>
            <person name="Yang Z."/>
            <person name="Liu X."/>
            <person name="Jiang W."/>
            <person name="Mao L."/>
            <person name="Kong X."/>
            <person name="Jiao Y."/>
            <person name="Jia J."/>
        </authorList>
    </citation>
    <scope>NUCLEOTIDE SEQUENCE [LARGE SCALE GENOMIC DNA]</scope>
    <source>
        <strain evidence="2">cv. AL8/78</strain>
    </source>
</reference>
<dbReference type="Gramene" id="AET5Gv20129300.2">
    <property type="protein sequence ID" value="AET5Gv20129300.2"/>
    <property type="gene ID" value="AET5Gv20129300"/>
</dbReference>
<keyword evidence="2" id="KW-1185">Reference proteome</keyword>
<reference evidence="2" key="1">
    <citation type="journal article" date="2014" name="Science">
        <title>Ancient hybridizations among the ancestral genomes of bread wheat.</title>
        <authorList>
            <consortium name="International Wheat Genome Sequencing Consortium,"/>
            <person name="Marcussen T."/>
            <person name="Sandve S.R."/>
            <person name="Heier L."/>
            <person name="Spannagl M."/>
            <person name="Pfeifer M."/>
            <person name="Jakobsen K.S."/>
            <person name="Wulff B.B."/>
            <person name="Steuernagel B."/>
            <person name="Mayer K.F."/>
            <person name="Olsen O.A."/>
        </authorList>
    </citation>
    <scope>NUCLEOTIDE SEQUENCE [LARGE SCALE GENOMIC DNA]</scope>
    <source>
        <strain evidence="2">cv. AL8/78</strain>
    </source>
</reference>